<dbReference type="InterPro" id="IPR043502">
    <property type="entry name" value="DNA/RNA_pol_sf"/>
</dbReference>
<reference evidence="2" key="2">
    <citation type="journal article" date="2024" name="Plant">
        <title>Genomic evolution and insights into agronomic trait innovations of Sesamum species.</title>
        <authorList>
            <person name="Miao H."/>
            <person name="Wang L."/>
            <person name="Qu L."/>
            <person name="Liu H."/>
            <person name="Sun Y."/>
            <person name="Le M."/>
            <person name="Wang Q."/>
            <person name="Wei S."/>
            <person name="Zheng Y."/>
            <person name="Lin W."/>
            <person name="Duan Y."/>
            <person name="Cao H."/>
            <person name="Xiong S."/>
            <person name="Wang X."/>
            <person name="Wei L."/>
            <person name="Li C."/>
            <person name="Ma Q."/>
            <person name="Ju M."/>
            <person name="Zhao R."/>
            <person name="Li G."/>
            <person name="Mu C."/>
            <person name="Tian Q."/>
            <person name="Mei H."/>
            <person name="Zhang T."/>
            <person name="Gao T."/>
            <person name="Zhang H."/>
        </authorList>
    </citation>
    <scope>NUCLEOTIDE SEQUENCE</scope>
    <source>
        <strain evidence="2">G02</strain>
    </source>
</reference>
<evidence type="ECO:0000313" key="2">
    <source>
        <dbReference type="EMBL" id="KAL0289640.1"/>
    </source>
</evidence>
<comment type="caution">
    <text evidence="2">The sequence shown here is derived from an EMBL/GenBank/DDBJ whole genome shotgun (WGS) entry which is preliminary data.</text>
</comment>
<evidence type="ECO:0000259" key="1">
    <source>
        <dbReference type="Pfam" id="PF00078"/>
    </source>
</evidence>
<feature type="domain" description="Reverse transcriptase" evidence="1">
    <location>
        <begin position="4"/>
        <end position="154"/>
    </location>
</feature>
<organism evidence="2">
    <name type="scientific">Sesamum radiatum</name>
    <name type="common">Black benniseed</name>
    <dbReference type="NCBI Taxonomy" id="300843"/>
    <lineage>
        <taxon>Eukaryota</taxon>
        <taxon>Viridiplantae</taxon>
        <taxon>Streptophyta</taxon>
        <taxon>Embryophyta</taxon>
        <taxon>Tracheophyta</taxon>
        <taxon>Spermatophyta</taxon>
        <taxon>Magnoliopsida</taxon>
        <taxon>eudicotyledons</taxon>
        <taxon>Gunneridae</taxon>
        <taxon>Pentapetalae</taxon>
        <taxon>asterids</taxon>
        <taxon>lamiids</taxon>
        <taxon>Lamiales</taxon>
        <taxon>Pedaliaceae</taxon>
        <taxon>Sesamum</taxon>
    </lineage>
</organism>
<dbReference type="Pfam" id="PF00078">
    <property type="entry name" value="RVT_1"/>
    <property type="match status" value="1"/>
</dbReference>
<name>A0AAW2J4Z0_SESRA</name>
<proteinExistence type="predicted"/>
<dbReference type="InterPro" id="IPR000477">
    <property type="entry name" value="RT_dom"/>
</dbReference>
<sequence length="163" mass="18530">MGHMALKLDISKAYDKVEWNFLKHVLLRLGFPPRFVDLIMLCVSSVRYSFLINGHEFGSLTPNGASVRGTRCPRTCFSYVQRPSAPWLEGWNMRVHSKGCRFAGMRPQFHIFYSDDTLIFSQASEEAMRGVARMLEIYTQASGQAINLNKSSVVFSRNMNVAL</sequence>
<dbReference type="PANTHER" id="PTHR33116:SF86">
    <property type="entry name" value="REVERSE TRANSCRIPTASE DOMAIN-CONTAINING PROTEIN"/>
    <property type="match status" value="1"/>
</dbReference>
<dbReference type="EMBL" id="JACGWJ010000678">
    <property type="protein sequence ID" value="KAL0289640.1"/>
    <property type="molecule type" value="Genomic_DNA"/>
</dbReference>
<accession>A0AAW2J4Z0</accession>
<dbReference type="AlphaFoldDB" id="A0AAW2J4Z0"/>
<dbReference type="SUPFAM" id="SSF56672">
    <property type="entry name" value="DNA/RNA polymerases"/>
    <property type="match status" value="1"/>
</dbReference>
<protein>
    <recommendedName>
        <fullName evidence="1">Reverse transcriptase domain-containing protein</fullName>
    </recommendedName>
</protein>
<dbReference type="PANTHER" id="PTHR33116">
    <property type="entry name" value="REVERSE TRANSCRIPTASE ZINC-BINDING DOMAIN-CONTAINING PROTEIN-RELATED-RELATED"/>
    <property type="match status" value="1"/>
</dbReference>
<reference evidence="2" key="1">
    <citation type="submission" date="2020-06" db="EMBL/GenBank/DDBJ databases">
        <authorList>
            <person name="Li T."/>
            <person name="Hu X."/>
            <person name="Zhang T."/>
            <person name="Song X."/>
            <person name="Zhang H."/>
            <person name="Dai N."/>
            <person name="Sheng W."/>
            <person name="Hou X."/>
            <person name="Wei L."/>
        </authorList>
    </citation>
    <scope>NUCLEOTIDE SEQUENCE</scope>
    <source>
        <strain evidence="2">G02</strain>
        <tissue evidence="2">Leaf</tissue>
    </source>
</reference>
<gene>
    <name evidence="2" type="ORF">Sradi_7068900</name>
</gene>